<dbReference type="InterPro" id="IPR051132">
    <property type="entry name" value="3-5_Exonuclease_domain"/>
</dbReference>
<dbReference type="GO" id="GO:0003676">
    <property type="term" value="F:nucleic acid binding"/>
    <property type="evidence" value="ECO:0007669"/>
    <property type="project" value="InterPro"/>
</dbReference>
<dbReference type="InterPro" id="IPR002562">
    <property type="entry name" value="3'-5'_exonuclease_dom"/>
</dbReference>
<evidence type="ECO:0000259" key="3">
    <source>
        <dbReference type="Pfam" id="PF01612"/>
    </source>
</evidence>
<dbReference type="KEGG" id="aprc:113871872"/>
<evidence type="ECO:0000313" key="4">
    <source>
        <dbReference type="Proteomes" id="UP000694853"/>
    </source>
</evidence>
<dbReference type="PANTHER" id="PTHR13620">
    <property type="entry name" value="3-5 EXONUCLEASE"/>
    <property type="match status" value="1"/>
</dbReference>
<dbReference type="PANTHER" id="PTHR13620:SF121">
    <property type="entry name" value="EMB|CAB82946.1-RELATED"/>
    <property type="match status" value="1"/>
</dbReference>
<feature type="domain" description="3'-5' exonuclease" evidence="3">
    <location>
        <begin position="56"/>
        <end position="203"/>
    </location>
</feature>
<dbReference type="AlphaFoldDB" id="A0A8B8M7W1"/>
<evidence type="ECO:0000256" key="2">
    <source>
        <dbReference type="ARBA" id="ARBA00022801"/>
    </source>
</evidence>
<name>A0A8B8M7W1_ABRPR</name>
<keyword evidence="4" id="KW-1185">Reference proteome</keyword>
<sequence>MPTTVAHRRYSRGLPIVTHEEFDIDMGNGKIVTCTLTNSAAAVDMWIFQTCRVREDVVGLDVEWRPFGENNPVATLQLCVRRRCLVFQLLHSSHIPFSLLEFLRDPSLTFVGVGVYDDGVKLLNDYGLEVYRTVDLGKLAMSKLRLTHYPGLKFLALQVLSVDIVKPKNVTLSRWDNRWLTPAQVQYASVDAIASYEIGKTLRAWEVQSDA</sequence>
<dbReference type="CDD" id="cd06141">
    <property type="entry name" value="WRN_exo"/>
    <property type="match status" value="1"/>
</dbReference>
<proteinExistence type="predicted"/>
<dbReference type="Gene3D" id="3.30.420.10">
    <property type="entry name" value="Ribonuclease H-like superfamily/Ribonuclease H"/>
    <property type="match status" value="1"/>
</dbReference>
<gene>
    <name evidence="5" type="primary">LOC113871872</name>
</gene>
<dbReference type="InterPro" id="IPR012337">
    <property type="entry name" value="RNaseH-like_sf"/>
</dbReference>
<dbReference type="InterPro" id="IPR036397">
    <property type="entry name" value="RNaseH_sf"/>
</dbReference>
<accession>A0A8B8M7W1</accession>
<dbReference type="RefSeq" id="XP_027364766.1">
    <property type="nucleotide sequence ID" value="XM_027508965.1"/>
</dbReference>
<evidence type="ECO:0000256" key="1">
    <source>
        <dbReference type="ARBA" id="ARBA00022722"/>
    </source>
</evidence>
<dbReference type="GO" id="GO:0005737">
    <property type="term" value="C:cytoplasm"/>
    <property type="evidence" value="ECO:0007669"/>
    <property type="project" value="TreeGrafter"/>
</dbReference>
<reference evidence="5" key="2">
    <citation type="submission" date="2025-08" db="UniProtKB">
        <authorList>
            <consortium name="RefSeq"/>
        </authorList>
    </citation>
    <scope>IDENTIFICATION</scope>
    <source>
        <tissue evidence="5">Young leaves</tissue>
    </source>
</reference>
<keyword evidence="2" id="KW-0378">Hydrolase</keyword>
<dbReference type="Proteomes" id="UP000694853">
    <property type="component" value="Unplaced"/>
</dbReference>
<dbReference type="GO" id="GO:0006139">
    <property type="term" value="P:nucleobase-containing compound metabolic process"/>
    <property type="evidence" value="ECO:0007669"/>
    <property type="project" value="InterPro"/>
</dbReference>
<dbReference type="GO" id="GO:0008408">
    <property type="term" value="F:3'-5' exonuclease activity"/>
    <property type="evidence" value="ECO:0007669"/>
    <property type="project" value="InterPro"/>
</dbReference>
<protein>
    <submittedName>
        <fullName evidence="5">Werner Syndrome-like exonuclease</fullName>
    </submittedName>
</protein>
<dbReference type="Pfam" id="PF01612">
    <property type="entry name" value="DNA_pol_A_exo1"/>
    <property type="match status" value="1"/>
</dbReference>
<dbReference type="GO" id="GO:0005634">
    <property type="term" value="C:nucleus"/>
    <property type="evidence" value="ECO:0007669"/>
    <property type="project" value="TreeGrafter"/>
</dbReference>
<dbReference type="OrthoDB" id="1920326at2759"/>
<dbReference type="GeneID" id="113871872"/>
<organism evidence="4 5">
    <name type="scientific">Abrus precatorius</name>
    <name type="common">Indian licorice</name>
    <name type="synonym">Glycine abrus</name>
    <dbReference type="NCBI Taxonomy" id="3816"/>
    <lineage>
        <taxon>Eukaryota</taxon>
        <taxon>Viridiplantae</taxon>
        <taxon>Streptophyta</taxon>
        <taxon>Embryophyta</taxon>
        <taxon>Tracheophyta</taxon>
        <taxon>Spermatophyta</taxon>
        <taxon>Magnoliopsida</taxon>
        <taxon>eudicotyledons</taxon>
        <taxon>Gunneridae</taxon>
        <taxon>Pentapetalae</taxon>
        <taxon>rosids</taxon>
        <taxon>fabids</taxon>
        <taxon>Fabales</taxon>
        <taxon>Fabaceae</taxon>
        <taxon>Papilionoideae</taxon>
        <taxon>50 kb inversion clade</taxon>
        <taxon>NPAAA clade</taxon>
        <taxon>indigoferoid/millettioid clade</taxon>
        <taxon>Abreae</taxon>
        <taxon>Abrus</taxon>
    </lineage>
</organism>
<keyword evidence="1" id="KW-0540">Nuclease</keyword>
<evidence type="ECO:0000313" key="5">
    <source>
        <dbReference type="RefSeq" id="XP_027364766.1"/>
    </source>
</evidence>
<dbReference type="SUPFAM" id="SSF53098">
    <property type="entry name" value="Ribonuclease H-like"/>
    <property type="match status" value="1"/>
</dbReference>
<reference evidence="4" key="1">
    <citation type="journal article" date="2019" name="Toxins">
        <title>Detection of Abrin-Like and Prepropulchellin-Like Toxin Genes and Transcripts Using Whole Genome Sequencing and Full-Length Transcript Sequencing of Abrus precatorius.</title>
        <authorList>
            <person name="Hovde B.T."/>
            <person name="Daligault H.E."/>
            <person name="Hanschen E.R."/>
            <person name="Kunde Y.A."/>
            <person name="Johnson M.B."/>
            <person name="Starkenburg S.R."/>
            <person name="Johnson S.L."/>
        </authorList>
    </citation>
    <scope>NUCLEOTIDE SEQUENCE [LARGE SCALE GENOMIC DNA]</scope>
</reference>